<feature type="region of interest" description="Disordered" evidence="1">
    <location>
        <begin position="1"/>
        <end position="31"/>
    </location>
</feature>
<dbReference type="Proteomes" id="UP001286313">
    <property type="component" value="Unassembled WGS sequence"/>
</dbReference>
<evidence type="ECO:0000313" key="3">
    <source>
        <dbReference type="Proteomes" id="UP001286313"/>
    </source>
</evidence>
<gene>
    <name evidence="2" type="ORF">Pcinc_027879</name>
</gene>
<name>A0AAE1K837_PETCI</name>
<sequence length="75" mass="8816">MMRIWSGRGGEQSEDEEDDEDEMGEEVNSGERIRMKWERSLMGCLMRAHVAGCMNDWDGWRQVGIARVVIERPWE</sequence>
<accession>A0AAE1K837</accession>
<proteinExistence type="predicted"/>
<protein>
    <submittedName>
        <fullName evidence="2">Uncharacterized protein</fullName>
    </submittedName>
</protein>
<reference evidence="2" key="1">
    <citation type="submission" date="2023-10" db="EMBL/GenBank/DDBJ databases">
        <title>Genome assemblies of two species of porcelain crab, Petrolisthes cinctipes and Petrolisthes manimaculis (Anomura: Porcellanidae).</title>
        <authorList>
            <person name="Angst P."/>
        </authorList>
    </citation>
    <scope>NUCLEOTIDE SEQUENCE</scope>
    <source>
        <strain evidence="2">PB745_01</strain>
        <tissue evidence="2">Gill</tissue>
    </source>
</reference>
<dbReference type="AlphaFoldDB" id="A0AAE1K837"/>
<keyword evidence="3" id="KW-1185">Reference proteome</keyword>
<organism evidence="2 3">
    <name type="scientific">Petrolisthes cinctipes</name>
    <name type="common">Flat porcelain crab</name>
    <dbReference type="NCBI Taxonomy" id="88211"/>
    <lineage>
        <taxon>Eukaryota</taxon>
        <taxon>Metazoa</taxon>
        <taxon>Ecdysozoa</taxon>
        <taxon>Arthropoda</taxon>
        <taxon>Crustacea</taxon>
        <taxon>Multicrustacea</taxon>
        <taxon>Malacostraca</taxon>
        <taxon>Eumalacostraca</taxon>
        <taxon>Eucarida</taxon>
        <taxon>Decapoda</taxon>
        <taxon>Pleocyemata</taxon>
        <taxon>Anomura</taxon>
        <taxon>Galatheoidea</taxon>
        <taxon>Porcellanidae</taxon>
        <taxon>Petrolisthes</taxon>
    </lineage>
</organism>
<feature type="compositionally biased region" description="Acidic residues" evidence="1">
    <location>
        <begin position="12"/>
        <end position="25"/>
    </location>
</feature>
<evidence type="ECO:0000313" key="2">
    <source>
        <dbReference type="EMBL" id="KAK3866602.1"/>
    </source>
</evidence>
<comment type="caution">
    <text evidence="2">The sequence shown here is derived from an EMBL/GenBank/DDBJ whole genome shotgun (WGS) entry which is preliminary data.</text>
</comment>
<evidence type="ECO:0000256" key="1">
    <source>
        <dbReference type="SAM" id="MobiDB-lite"/>
    </source>
</evidence>
<dbReference type="EMBL" id="JAWQEG010003369">
    <property type="protein sequence ID" value="KAK3866602.1"/>
    <property type="molecule type" value="Genomic_DNA"/>
</dbReference>